<dbReference type="Proteomes" id="UP000748025">
    <property type="component" value="Unassembled WGS sequence"/>
</dbReference>
<evidence type="ECO:0000313" key="2">
    <source>
        <dbReference type="Proteomes" id="UP000748025"/>
    </source>
</evidence>
<proteinExistence type="predicted"/>
<gene>
    <name evidence="1" type="ORF">E4U43_005672</name>
</gene>
<accession>A0A9P7SW06</accession>
<organism evidence="1 2">
    <name type="scientific">Claviceps pusilla</name>
    <dbReference type="NCBI Taxonomy" id="123648"/>
    <lineage>
        <taxon>Eukaryota</taxon>
        <taxon>Fungi</taxon>
        <taxon>Dikarya</taxon>
        <taxon>Ascomycota</taxon>
        <taxon>Pezizomycotina</taxon>
        <taxon>Sordariomycetes</taxon>
        <taxon>Hypocreomycetidae</taxon>
        <taxon>Hypocreales</taxon>
        <taxon>Clavicipitaceae</taxon>
        <taxon>Claviceps</taxon>
    </lineage>
</organism>
<protein>
    <submittedName>
        <fullName evidence="1">Uncharacterized protein</fullName>
    </submittedName>
</protein>
<dbReference type="AlphaFoldDB" id="A0A9P7SW06"/>
<keyword evidence="2" id="KW-1185">Reference proteome</keyword>
<name>A0A9P7SW06_9HYPO</name>
<dbReference type="EMBL" id="SRPW01003783">
    <property type="protein sequence ID" value="KAG5986081.1"/>
    <property type="molecule type" value="Genomic_DNA"/>
</dbReference>
<comment type="caution">
    <text evidence="1">The sequence shown here is derived from an EMBL/GenBank/DDBJ whole genome shotgun (WGS) entry which is preliminary data.</text>
</comment>
<sequence length="169" mass="19265">MKGKERVNTAGVKKIRTWLRTPQCLVKLVFKQQAIKTIFRAGCFETKKSSLADFYVNLPTAEAAAKDVRITRTWFHSPASTSTFEYLAYAYKDSLHYLGRSVDQARLLQLEPSCMSHEILFQLNILQQRTRNVHVSDLFALSLATKSQYEATECLAPVSYRIATTTTTY</sequence>
<reference evidence="1" key="1">
    <citation type="journal article" date="2020" name="bioRxiv">
        <title>Whole genome comparisons of ergot fungi reveals the divergence and evolution of species within the genus Claviceps are the result of varying mechanisms driving genome evolution and host range expansion.</title>
        <authorList>
            <person name="Wyka S.A."/>
            <person name="Mondo S.J."/>
            <person name="Liu M."/>
            <person name="Dettman J."/>
            <person name="Nalam V."/>
            <person name="Broders K.D."/>
        </authorList>
    </citation>
    <scope>NUCLEOTIDE SEQUENCE</scope>
    <source>
        <strain evidence="1">CCC 602</strain>
    </source>
</reference>
<evidence type="ECO:0000313" key="1">
    <source>
        <dbReference type="EMBL" id="KAG5986081.1"/>
    </source>
</evidence>